<feature type="compositionally biased region" description="Basic and acidic residues" evidence="1">
    <location>
        <begin position="165"/>
        <end position="181"/>
    </location>
</feature>
<accession>A0A4Z1T373</accession>
<organism evidence="2 3">
    <name type="scientific">Giardia muris</name>
    <dbReference type="NCBI Taxonomy" id="5742"/>
    <lineage>
        <taxon>Eukaryota</taxon>
        <taxon>Metamonada</taxon>
        <taxon>Diplomonadida</taxon>
        <taxon>Hexamitidae</taxon>
        <taxon>Giardiinae</taxon>
        <taxon>Giardia</taxon>
    </lineage>
</organism>
<evidence type="ECO:0000313" key="2">
    <source>
        <dbReference type="EMBL" id="TNJ27009.1"/>
    </source>
</evidence>
<gene>
    <name evidence="2" type="ORF">GMRT_14901</name>
</gene>
<feature type="region of interest" description="Disordered" evidence="1">
    <location>
        <begin position="31"/>
        <end position="91"/>
    </location>
</feature>
<feature type="region of interest" description="Disordered" evidence="1">
    <location>
        <begin position="130"/>
        <end position="151"/>
    </location>
</feature>
<protein>
    <submittedName>
        <fullName evidence="2">Uncharacterized protein</fullName>
    </submittedName>
</protein>
<reference evidence="2 3" key="1">
    <citation type="submission" date="2019-05" db="EMBL/GenBank/DDBJ databases">
        <title>The compact genome of Giardia muris reveals important steps in the evolution of intestinal protozoan parasites.</title>
        <authorList>
            <person name="Xu F."/>
            <person name="Jimenez-Gonzalez A."/>
            <person name="Einarsson E."/>
            <person name="Astvaldsson A."/>
            <person name="Peirasmaki D."/>
            <person name="Eckmann L."/>
            <person name="Andersson J.O."/>
            <person name="Svard S.G."/>
            <person name="Jerlstrom-Hultqvist J."/>
        </authorList>
    </citation>
    <scope>NUCLEOTIDE SEQUENCE [LARGE SCALE GENOMIC DNA]</scope>
    <source>
        <strain evidence="2 3">Roberts-Thomson</strain>
    </source>
</reference>
<feature type="compositionally biased region" description="Basic and acidic residues" evidence="1">
    <location>
        <begin position="61"/>
        <end position="70"/>
    </location>
</feature>
<proteinExistence type="predicted"/>
<dbReference type="VEuPathDB" id="GiardiaDB:GMRT_14901"/>
<keyword evidence="3" id="KW-1185">Reference proteome</keyword>
<feature type="compositionally biased region" description="Basic and acidic residues" evidence="1">
    <location>
        <begin position="43"/>
        <end position="53"/>
    </location>
</feature>
<name>A0A4Z1T373_GIAMU</name>
<feature type="compositionally biased region" description="Polar residues" evidence="1">
    <location>
        <begin position="196"/>
        <end position="205"/>
    </location>
</feature>
<dbReference type="Proteomes" id="UP000315496">
    <property type="component" value="Chromosome 4"/>
</dbReference>
<comment type="caution">
    <text evidence="2">The sequence shown here is derived from an EMBL/GenBank/DDBJ whole genome shotgun (WGS) entry which is preliminary data.</text>
</comment>
<feature type="region of interest" description="Disordered" evidence="1">
    <location>
        <begin position="165"/>
        <end position="210"/>
    </location>
</feature>
<dbReference type="AlphaFoldDB" id="A0A4Z1T373"/>
<evidence type="ECO:0000313" key="3">
    <source>
        <dbReference type="Proteomes" id="UP000315496"/>
    </source>
</evidence>
<feature type="compositionally biased region" description="Basic and acidic residues" evidence="1">
    <location>
        <begin position="132"/>
        <end position="151"/>
    </location>
</feature>
<sequence>MEGLSPRSDECCTPAVPVTTSQLAQLKLLPRSPRHLYSPIDDTVDRGLLEPLKRLSSRRRPPPDSEHESSADPSAPLLAGAGSPTCLGVMTPGRPDECTFLGLGSDAPQRLPEVDTIPLLTKRLDLSFSDPDNWRTDVSDSEPPAKGEKPEGVCLADDVLYLTVEPKRKQPGTRERNRYPDTRQTPCYRRDARSPSACSHSVSSRMDSDAAPCSPFGVYTVLCTNIRPVPDILGRGELPRLENASSCLDTGDISHFMQGEEGLHIQK</sequence>
<evidence type="ECO:0000256" key="1">
    <source>
        <dbReference type="SAM" id="MobiDB-lite"/>
    </source>
</evidence>
<dbReference type="EMBL" id="VDLU01000004">
    <property type="protein sequence ID" value="TNJ27009.1"/>
    <property type="molecule type" value="Genomic_DNA"/>
</dbReference>